<gene>
    <name evidence="1" type="ORF">B0I03_10780</name>
</gene>
<dbReference type="AlphaFoldDB" id="A0A327YJI6"/>
<keyword evidence="2" id="KW-1185">Reference proteome</keyword>
<evidence type="ECO:0000313" key="1">
    <source>
        <dbReference type="EMBL" id="RAK20661.1"/>
    </source>
</evidence>
<dbReference type="Proteomes" id="UP000249620">
    <property type="component" value="Unassembled WGS sequence"/>
</dbReference>
<evidence type="ECO:0000313" key="2">
    <source>
        <dbReference type="Proteomes" id="UP000249620"/>
    </source>
</evidence>
<protein>
    <submittedName>
        <fullName evidence="1">Uncharacterized protein</fullName>
    </submittedName>
</protein>
<name>A0A327YJI6_9FLAO</name>
<proteinExistence type="predicted"/>
<dbReference type="PROSITE" id="PS51257">
    <property type="entry name" value="PROKAR_LIPOPROTEIN"/>
    <property type="match status" value="1"/>
</dbReference>
<dbReference type="EMBL" id="QLMI01000007">
    <property type="protein sequence ID" value="RAK20661.1"/>
    <property type="molecule type" value="Genomic_DNA"/>
</dbReference>
<reference evidence="1 2" key="1">
    <citation type="submission" date="2018-06" db="EMBL/GenBank/DDBJ databases">
        <title>Genomic Encyclopedia of Type Strains, Phase III (KMG-III): the genomes of soil and plant-associated and newly described type strains.</title>
        <authorList>
            <person name="Whitman W."/>
        </authorList>
    </citation>
    <scope>NUCLEOTIDE SEQUENCE [LARGE SCALE GENOMIC DNA]</scope>
    <source>
        <strain evidence="1 2">CGMCC 1.12398</strain>
    </source>
</reference>
<accession>A0A327YJI6</accession>
<organism evidence="1 2">
    <name type="scientific">Flavobacterium aquaticum</name>
    <dbReference type="NCBI Taxonomy" id="1236486"/>
    <lineage>
        <taxon>Bacteria</taxon>
        <taxon>Pseudomonadati</taxon>
        <taxon>Bacteroidota</taxon>
        <taxon>Flavobacteriia</taxon>
        <taxon>Flavobacteriales</taxon>
        <taxon>Flavobacteriaceae</taxon>
        <taxon>Flavobacterium</taxon>
    </lineage>
</organism>
<sequence>MLHKLDEYMKKLIVLVASVFMLQACDDGDITLESFNFDTVNIQECTDNNLIFKINGNEMLLLNIPESSFPTDETPDGSPEIIDVNSTNQIIYRIYSGTVTDDSICDLIPPASPTVQDEWNATGGTIEIITDKLFASDGVTQIGLTHNIKFVNVNFSGSSNSFSFTEYNFGNYETN</sequence>
<comment type="caution">
    <text evidence="1">The sequence shown here is derived from an EMBL/GenBank/DDBJ whole genome shotgun (WGS) entry which is preliminary data.</text>
</comment>